<evidence type="ECO:0000256" key="1">
    <source>
        <dbReference type="SAM" id="Phobius"/>
    </source>
</evidence>
<keyword evidence="1" id="KW-0472">Membrane</keyword>
<feature type="transmembrane region" description="Helical" evidence="1">
    <location>
        <begin position="264"/>
        <end position="283"/>
    </location>
</feature>
<dbReference type="EMBL" id="HBIZ01023313">
    <property type="protein sequence ID" value="CAE0762129.1"/>
    <property type="molecule type" value="Transcribed_RNA"/>
</dbReference>
<reference evidence="2" key="1">
    <citation type="submission" date="2021-01" db="EMBL/GenBank/DDBJ databases">
        <authorList>
            <person name="Corre E."/>
            <person name="Pelletier E."/>
            <person name="Niang G."/>
            <person name="Scheremetjew M."/>
            <person name="Finn R."/>
            <person name="Kale V."/>
            <person name="Holt S."/>
            <person name="Cochrane G."/>
            <person name="Meng A."/>
            <person name="Brown T."/>
            <person name="Cohen L."/>
        </authorList>
    </citation>
    <scope>NUCLEOTIDE SEQUENCE</scope>
    <source>
        <strain evidence="2">CCMP645</strain>
    </source>
</reference>
<feature type="transmembrane region" description="Helical" evidence="1">
    <location>
        <begin position="211"/>
        <end position="232"/>
    </location>
</feature>
<feature type="transmembrane region" description="Helical" evidence="1">
    <location>
        <begin position="33"/>
        <end position="52"/>
    </location>
</feature>
<protein>
    <recommendedName>
        <fullName evidence="3">Amino acid transporter transmembrane domain-containing protein</fullName>
    </recommendedName>
</protein>
<gene>
    <name evidence="2" type="ORF">PCAR00345_LOCUS14741</name>
</gene>
<feature type="transmembrane region" description="Helical" evidence="1">
    <location>
        <begin position="143"/>
        <end position="168"/>
    </location>
</feature>
<name>A0A7S4BD20_CHRCT</name>
<evidence type="ECO:0008006" key="3">
    <source>
        <dbReference type="Google" id="ProtNLM"/>
    </source>
</evidence>
<evidence type="ECO:0000313" key="2">
    <source>
        <dbReference type="EMBL" id="CAE0762129.1"/>
    </source>
</evidence>
<keyword evidence="1" id="KW-0812">Transmembrane</keyword>
<accession>A0A7S4BD20</accession>
<feature type="transmembrane region" description="Helical" evidence="1">
    <location>
        <begin position="72"/>
        <end position="90"/>
    </location>
</feature>
<proteinExistence type="predicted"/>
<keyword evidence="1" id="KW-1133">Transmembrane helix</keyword>
<organism evidence="2">
    <name type="scientific">Chrysotila carterae</name>
    <name type="common">Marine alga</name>
    <name type="synonym">Syracosphaera carterae</name>
    <dbReference type="NCBI Taxonomy" id="13221"/>
    <lineage>
        <taxon>Eukaryota</taxon>
        <taxon>Haptista</taxon>
        <taxon>Haptophyta</taxon>
        <taxon>Prymnesiophyceae</taxon>
        <taxon>Isochrysidales</taxon>
        <taxon>Isochrysidaceae</taxon>
        <taxon>Chrysotila</taxon>
    </lineage>
</organism>
<dbReference type="AlphaFoldDB" id="A0A7S4BD20"/>
<dbReference type="PANTHER" id="PTHR16189">
    <property type="entry name" value="TRANSMEMBRANE PROTEIN 104-RELATED"/>
    <property type="match status" value="1"/>
</dbReference>
<feature type="transmembrane region" description="Helical" evidence="1">
    <location>
        <begin position="180"/>
        <end position="199"/>
    </location>
</feature>
<feature type="transmembrane region" description="Helical" evidence="1">
    <location>
        <begin position="6"/>
        <end position="26"/>
    </location>
</feature>
<feature type="transmembrane region" description="Helical" evidence="1">
    <location>
        <begin position="102"/>
        <end position="123"/>
    </location>
</feature>
<dbReference type="PANTHER" id="PTHR16189:SF3">
    <property type="entry name" value="AMINO ACID TRANSPORTER TRANSMEMBRANE DOMAIN-CONTAINING PROTEIN"/>
    <property type="match status" value="1"/>
</dbReference>
<sequence length="292" mass="31104">MEVPTVLTLGYVLCALALAPLGSLSLDDNIKFQIFAFVVQLFLMAEFSLHFWDSAQHVEAPLRVVGDSYADVMGVAIFNFALCMCVPSWMNEKKPAVSVNKTIWGSMAAATFSYALIGVLGARSSVHTNDNMLTALGQPHMPALTRLCAFLFGAIIIGFGVPVSCLVIRYNLQLSNTLSSTGATLVATVAPWVLSWPLYQGHAALNVISYAGMVVNGLVNMLLPLALALSVADPSAFGLRKSMQLEAPSTVRPLPSSLERFRSMLIRAALALTLPAIVAATAIKTVSQISGS</sequence>